<proteinExistence type="predicted"/>
<comment type="caution">
    <text evidence="1">The sequence shown here is derived from an EMBL/GenBank/DDBJ whole genome shotgun (WGS) entry which is preliminary data.</text>
</comment>
<keyword evidence="2" id="KW-1185">Reference proteome</keyword>
<reference evidence="1" key="1">
    <citation type="submission" date="2019-09" db="EMBL/GenBank/DDBJ databases">
        <authorList>
            <person name="Rodrigo-Torres L."/>
            <person name="Arahal R. D."/>
            <person name="Lucena T."/>
        </authorList>
    </citation>
    <scope>NUCLEOTIDE SEQUENCE</scope>
    <source>
        <strain evidence="1">ISS653</strain>
    </source>
</reference>
<gene>
    <name evidence="1" type="ORF">FVB9532_02679</name>
</gene>
<dbReference type="EMBL" id="CABVMM010000010">
    <property type="protein sequence ID" value="VVV01389.1"/>
    <property type="molecule type" value="Genomic_DNA"/>
</dbReference>
<protein>
    <submittedName>
        <fullName evidence="1">Uncharacterized protein</fullName>
    </submittedName>
</protein>
<evidence type="ECO:0000313" key="1">
    <source>
        <dbReference type="EMBL" id="VVV01389.1"/>
    </source>
</evidence>
<evidence type="ECO:0000313" key="2">
    <source>
        <dbReference type="Proteomes" id="UP000356253"/>
    </source>
</evidence>
<organism evidence="1 2">
    <name type="scientific">Mesonia oceanica</name>
    <dbReference type="NCBI Taxonomy" id="2687242"/>
    <lineage>
        <taxon>Bacteria</taxon>
        <taxon>Pseudomonadati</taxon>
        <taxon>Bacteroidota</taxon>
        <taxon>Flavobacteriia</taxon>
        <taxon>Flavobacteriales</taxon>
        <taxon>Flavobacteriaceae</taxon>
        <taxon>Mesonia</taxon>
    </lineage>
</organism>
<accession>A0AC61YAG3</accession>
<name>A0AC61YAG3_9FLAO</name>
<dbReference type="Proteomes" id="UP000356253">
    <property type="component" value="Unassembled WGS sequence"/>
</dbReference>
<sequence length="420" mass="47766">MYKIYFFLIFFCYLNLQAQNSIGYNAHFKPSESGDRVQDKNFYLFTAIQNDPKVSTLLENNETLKAIYKAQNTNIEASLNRCKTSGACIVKAYFISKESINQIGLELEKLVKNEAAVKALVTKNLRPSGQYENFKNLSDAEYLAACWKLCAAGMNRILKVYGLGEAPQYATMDSISYEVSSDYYQGSLVMWSDMLQHKKPAVTTLFFQPTLDFALSLLYLNHRDEAARYEPLEQKENRKTVEEIKNINFKDYDYPAILILGNGPENYRDTLSALGKLNLQLGVLEFQQKKAPLIIVSGGHAHPFRSPFAEAIEMKKELIERYNIPEERIIIDPHARHTTTNLRNASRLMIAYHIPIDRASLVVTNNAHSKYTGASSFADRCREELGYLPAVIGKRLNSTTLEFLPQIESLQQNPLEPLDP</sequence>